<protein>
    <submittedName>
        <fullName evidence="2">Glycosyl transferase</fullName>
    </submittedName>
</protein>
<dbReference type="PANTHER" id="PTHR22916">
    <property type="entry name" value="GLYCOSYLTRANSFERASE"/>
    <property type="match status" value="1"/>
</dbReference>
<dbReference type="GO" id="GO:0016758">
    <property type="term" value="F:hexosyltransferase activity"/>
    <property type="evidence" value="ECO:0007669"/>
    <property type="project" value="UniProtKB-ARBA"/>
</dbReference>
<reference evidence="2 3" key="1">
    <citation type="submission" date="2015-02" db="EMBL/GenBank/DDBJ databases">
        <title>Draft genome sequence of Pseudomonas stutzeri NT0128 isolated from wheat (Triticum turgidum) rhizosphere.</title>
        <authorList>
            <person name="Tovi N."/>
            <person name="Frenk S."/>
            <person name="Hadar Y."/>
            <person name="Minz D."/>
        </authorList>
    </citation>
    <scope>NUCLEOTIDE SEQUENCE [LARGE SCALE GENOMIC DNA]</scope>
    <source>
        <strain evidence="2 3">NT0128</strain>
    </source>
</reference>
<gene>
    <name evidence="2" type="ORF">UF78_19480</name>
</gene>
<evidence type="ECO:0000259" key="1">
    <source>
        <dbReference type="Pfam" id="PF00535"/>
    </source>
</evidence>
<dbReference type="Proteomes" id="UP000032487">
    <property type="component" value="Unassembled WGS sequence"/>
</dbReference>
<dbReference type="PATRIC" id="fig|316.101.peg.2732"/>
<accession>A0A0D9AGK4</accession>
<dbReference type="SUPFAM" id="SSF53448">
    <property type="entry name" value="Nucleotide-diphospho-sugar transferases"/>
    <property type="match status" value="1"/>
</dbReference>
<dbReference type="InterPro" id="IPR001173">
    <property type="entry name" value="Glyco_trans_2-like"/>
</dbReference>
<dbReference type="OrthoDB" id="8742915at2"/>
<sequence>MLVSSNTYPKVSVIIASYNHAPYIEASIRSVMAQTYPNVELLVVDDGSSDESVSVINQLQREFGFDFRVQANQGLSRTLNAAIARSSGEYVAPFGSDDIMLPNRLALQVEYMRDKPEVGICAGSVTSIGPDGAPLGNDKPPHWRRLDFEDVFLNRKPGSPAATLLFRREALEAVGGFDPHIRLEDLVIELKITHAGWFIDVLGETLALYRVHASNTYKNYPFMVENVLMTFSRFSDHPAYKQVCANYRNSMFLKCARQDKTLARKLLRELPLRAWNKKTIKGLYRLLLPAKARERA</sequence>
<dbReference type="CDD" id="cd00761">
    <property type="entry name" value="Glyco_tranf_GTA_type"/>
    <property type="match status" value="1"/>
</dbReference>
<name>A0A0D9AGK4_STUST</name>
<dbReference type="EMBL" id="JYHV01000037">
    <property type="protein sequence ID" value="KJH79847.1"/>
    <property type="molecule type" value="Genomic_DNA"/>
</dbReference>
<dbReference type="Gene3D" id="3.90.550.10">
    <property type="entry name" value="Spore Coat Polysaccharide Biosynthesis Protein SpsA, Chain A"/>
    <property type="match status" value="1"/>
</dbReference>
<organism evidence="2 3">
    <name type="scientific">Stutzerimonas stutzeri</name>
    <name type="common">Pseudomonas stutzeri</name>
    <dbReference type="NCBI Taxonomy" id="316"/>
    <lineage>
        <taxon>Bacteria</taxon>
        <taxon>Pseudomonadati</taxon>
        <taxon>Pseudomonadota</taxon>
        <taxon>Gammaproteobacteria</taxon>
        <taxon>Pseudomonadales</taxon>
        <taxon>Pseudomonadaceae</taxon>
        <taxon>Stutzerimonas</taxon>
    </lineage>
</organism>
<evidence type="ECO:0000313" key="3">
    <source>
        <dbReference type="Proteomes" id="UP000032487"/>
    </source>
</evidence>
<dbReference type="AlphaFoldDB" id="A0A0D9AGK4"/>
<dbReference type="InterPro" id="IPR029044">
    <property type="entry name" value="Nucleotide-diphossugar_trans"/>
</dbReference>
<keyword evidence="2" id="KW-0808">Transferase</keyword>
<proteinExistence type="predicted"/>
<feature type="domain" description="Glycosyltransferase 2-like" evidence="1">
    <location>
        <begin position="12"/>
        <end position="172"/>
    </location>
</feature>
<comment type="caution">
    <text evidence="2">The sequence shown here is derived from an EMBL/GenBank/DDBJ whole genome shotgun (WGS) entry which is preliminary data.</text>
</comment>
<evidence type="ECO:0000313" key="2">
    <source>
        <dbReference type="EMBL" id="KJH79847.1"/>
    </source>
</evidence>
<dbReference type="PANTHER" id="PTHR22916:SF3">
    <property type="entry name" value="UDP-GLCNAC:BETAGAL BETA-1,3-N-ACETYLGLUCOSAMINYLTRANSFERASE-LIKE PROTEIN 1"/>
    <property type="match status" value="1"/>
</dbReference>
<dbReference type="Pfam" id="PF00535">
    <property type="entry name" value="Glycos_transf_2"/>
    <property type="match status" value="1"/>
</dbReference>